<protein>
    <submittedName>
        <fullName evidence="2">Uncharacterized protein</fullName>
    </submittedName>
</protein>
<comment type="caution">
    <text evidence="2">The sequence shown here is derived from an EMBL/GenBank/DDBJ whole genome shotgun (WGS) entry which is preliminary data.</text>
</comment>
<accession>A0ABQ1VL35</accession>
<evidence type="ECO:0000256" key="1">
    <source>
        <dbReference type="SAM" id="MobiDB-lite"/>
    </source>
</evidence>
<organism evidence="2 3">
    <name type="scientific">Paracoccus acridae</name>
    <dbReference type="NCBI Taxonomy" id="1795310"/>
    <lineage>
        <taxon>Bacteria</taxon>
        <taxon>Pseudomonadati</taxon>
        <taxon>Pseudomonadota</taxon>
        <taxon>Alphaproteobacteria</taxon>
        <taxon>Rhodobacterales</taxon>
        <taxon>Paracoccaceae</taxon>
        <taxon>Paracoccus</taxon>
    </lineage>
</organism>
<feature type="region of interest" description="Disordered" evidence="1">
    <location>
        <begin position="67"/>
        <end position="86"/>
    </location>
</feature>
<dbReference type="EMBL" id="BMIV01000012">
    <property type="protein sequence ID" value="GGF75370.1"/>
    <property type="molecule type" value="Genomic_DNA"/>
</dbReference>
<proteinExistence type="predicted"/>
<evidence type="ECO:0000313" key="3">
    <source>
        <dbReference type="Proteomes" id="UP000640509"/>
    </source>
</evidence>
<keyword evidence="3" id="KW-1185">Reference proteome</keyword>
<evidence type="ECO:0000313" key="2">
    <source>
        <dbReference type="EMBL" id="GGF75370.1"/>
    </source>
</evidence>
<name>A0ABQ1VL35_9RHOB</name>
<gene>
    <name evidence="2" type="ORF">GCM10011402_30110</name>
</gene>
<reference evidence="3" key="1">
    <citation type="journal article" date="2019" name="Int. J. Syst. Evol. Microbiol.">
        <title>The Global Catalogue of Microorganisms (GCM) 10K type strain sequencing project: providing services to taxonomists for standard genome sequencing and annotation.</title>
        <authorList>
            <consortium name="The Broad Institute Genomics Platform"/>
            <consortium name="The Broad Institute Genome Sequencing Center for Infectious Disease"/>
            <person name="Wu L."/>
            <person name="Ma J."/>
        </authorList>
    </citation>
    <scope>NUCLEOTIDE SEQUENCE [LARGE SCALE GENOMIC DNA]</scope>
    <source>
        <strain evidence="3">CGMCC 1.15419</strain>
    </source>
</reference>
<sequence length="86" mass="9577">MPITVLDRAPRRTADDRLLAIIAGMRHADPDRTLAGIAKRLEHMRERTLRGCAKWYPSSVVAAVASRAARPDHRLDPQLAQSDCYG</sequence>
<dbReference type="Proteomes" id="UP000640509">
    <property type="component" value="Unassembled WGS sequence"/>
</dbReference>